<dbReference type="GO" id="GO:0004222">
    <property type="term" value="F:metalloendopeptidase activity"/>
    <property type="evidence" value="ECO:0007669"/>
    <property type="project" value="TreeGrafter"/>
</dbReference>
<dbReference type="SUPFAM" id="SSF51261">
    <property type="entry name" value="Duplicated hybrid motif"/>
    <property type="match status" value="1"/>
</dbReference>
<reference evidence="2" key="1">
    <citation type="submission" date="2021-03" db="EMBL/GenBank/DDBJ databases">
        <title>Isolation of Bacillus subtilis from fermented food sample.</title>
        <authorList>
            <person name="Lakshmanan V."/>
            <person name="Athira K."/>
            <person name="Rajagopal K."/>
        </authorList>
    </citation>
    <scope>NUCLEOTIDE SEQUENCE</scope>
    <source>
        <strain evidence="2">S1</strain>
    </source>
</reference>
<feature type="domain" description="M23ase beta-sheet core" evidence="1">
    <location>
        <begin position="20"/>
        <end position="119"/>
    </location>
</feature>
<accession>A0A8I1WJQ5</accession>
<dbReference type="Proteomes" id="UP000665181">
    <property type="component" value="Unassembled WGS sequence"/>
</dbReference>
<evidence type="ECO:0000259" key="1">
    <source>
        <dbReference type="Pfam" id="PF01551"/>
    </source>
</evidence>
<gene>
    <name evidence="2" type="ORF">J5227_18665</name>
</gene>
<evidence type="ECO:0000313" key="3">
    <source>
        <dbReference type="Proteomes" id="UP000665181"/>
    </source>
</evidence>
<proteinExistence type="predicted"/>
<dbReference type="Gene3D" id="2.70.70.10">
    <property type="entry name" value="Glucose Permease (Domain IIA)"/>
    <property type="match status" value="1"/>
</dbReference>
<comment type="caution">
    <text evidence="2">The sequence shown here is derived from an EMBL/GenBank/DDBJ whole genome shotgun (WGS) entry which is preliminary data.</text>
</comment>
<evidence type="ECO:0000313" key="2">
    <source>
        <dbReference type="EMBL" id="MBO3796285.1"/>
    </source>
</evidence>
<dbReference type="PANTHER" id="PTHR21666">
    <property type="entry name" value="PEPTIDASE-RELATED"/>
    <property type="match status" value="1"/>
</dbReference>
<name>A0A8I1WJQ5_BACIU</name>
<dbReference type="InterPro" id="IPR016047">
    <property type="entry name" value="M23ase_b-sheet_dom"/>
</dbReference>
<protein>
    <submittedName>
        <fullName evidence="2">M23 family metallopeptidase</fullName>
    </submittedName>
</protein>
<dbReference type="InterPro" id="IPR050570">
    <property type="entry name" value="Cell_wall_metabolism_enzyme"/>
</dbReference>
<dbReference type="InterPro" id="IPR011055">
    <property type="entry name" value="Dup_hybrid_motif"/>
</dbReference>
<dbReference type="Pfam" id="PF01551">
    <property type="entry name" value="Peptidase_M23"/>
    <property type="match status" value="1"/>
</dbReference>
<dbReference type="AlphaFoldDB" id="A0A8I1WJQ5"/>
<dbReference type="EMBL" id="JAGFPW010000022">
    <property type="protein sequence ID" value="MBO3796285.1"/>
    <property type="molecule type" value="Genomic_DNA"/>
</dbReference>
<dbReference type="RefSeq" id="WP_208556689.1">
    <property type="nucleotide sequence ID" value="NZ_JAGFPW010000022.1"/>
</dbReference>
<dbReference type="CDD" id="cd12797">
    <property type="entry name" value="M23_peptidase"/>
    <property type="match status" value="1"/>
</dbReference>
<organism evidence="2 3">
    <name type="scientific">Bacillus subtilis</name>
    <dbReference type="NCBI Taxonomy" id="1423"/>
    <lineage>
        <taxon>Bacteria</taxon>
        <taxon>Bacillati</taxon>
        <taxon>Bacillota</taxon>
        <taxon>Bacilli</taxon>
        <taxon>Bacillales</taxon>
        <taxon>Bacillaceae</taxon>
        <taxon>Bacillus</taxon>
    </lineage>
</organism>
<dbReference type="PANTHER" id="PTHR21666:SF270">
    <property type="entry name" value="MUREIN HYDROLASE ACTIVATOR ENVC"/>
    <property type="match status" value="1"/>
</dbReference>
<sequence>MVKYTITSRFHATEAFRDHPHTGVDLAMPEGTDLKAIVDGVIRTADYGGTSTGKTVFIDAADGRTYIYGHLKNYSVSDGQSVHVGDILGHSGNSGHVAGNNGGYHLHFGIKEHGEFVDPTPYTALLQNMDQLKGAAHATVNSGLDALEMLNQALSQFTQTLSEMTLNCISLLLENRTVSLISDIVLSWLC</sequence>